<protein>
    <submittedName>
        <fullName evidence="6">RNA polymerase II subunit 3</fullName>
    </submittedName>
</protein>
<dbReference type="Pfam" id="PF10445">
    <property type="entry name" value="DUF2456"/>
    <property type="match status" value="1"/>
</dbReference>
<dbReference type="SUPFAM" id="SSF56553">
    <property type="entry name" value="Insert subdomain of RNA polymerase alpha subunit"/>
    <property type="match status" value="1"/>
</dbReference>
<dbReference type="InterPro" id="IPR011263">
    <property type="entry name" value="DNA-dir_RNA_pol_RpoA/D/Rpb3"/>
</dbReference>
<feature type="region of interest" description="Disordered" evidence="3">
    <location>
        <begin position="390"/>
        <end position="445"/>
    </location>
</feature>
<sequence length="801" mass="90008">MVEISVNTTVLADEFLAHRLGMIPLLSMDTAKVLIDQRVCDYFTHVQDCSCEDGCDRCSVELTLDALCTSDRGAMFVTSKDLVRSNTIANMYSDEATFGPIAPRHPDFGKPVGHDDPNSPGISIVQLRKGQHIKARCIARKGFAKEHAKWSPVSAVGFEYDPHNALRHTTLWYELDPKKEWPESKNAHEEEPPAEGTPYDPNRRANRFYFDVESVGSLHPAEIVETVCGNMLTRQGLSLLEYKTAQIVQELGMLLQPADAATAAPGGVYNAYGAYDMVPIYQGDTVSYTSEQMMNLIAYENGWQCQMNGKLRALLTPYTTLEHVPNPANPRGPKIPQYTTALRLQYLSFFILAHELYMPFEELNQRLSSSVIPSSLVEQIIEYGLKREKERELEQNREKEREKGFQGPETPRNFDHMRPKHPSTASSSRTMSPTTSSSDANSDQHMPKFKLPLLNHNLRIPSMGQAAGRLTEEEQLQYGLYVPKDKKLCMAAPFAKSGLVSHRPSTWKDWLSLGPLSLHQVFYIFIMNGIGAAVISGAANFGVAVAMYRTTDDAIRIWPFNDNTIAGDMGVTVVIQQIVTYVITSQLCNFDLRHGLKPLRRPWPPMLHFPSSCKPSGSYLGVQTPEDVQQRGQLLYMGNGENQGPFAQFCLWFLRATSTGSERNDLFARGITLRLRFERLVWTLLQGGWWAVITFWWYWPIAIAIVSPIYEHDNMVHTWIPPIIKLLFGGILGLLTNPFIALFTLGAESHVRRFYPQDTLWDEAELYEHDSAQHTDGDAAAAGDIVMVSPTAETNLLPTKL</sequence>
<feature type="compositionally biased region" description="Low complexity" evidence="3">
    <location>
        <begin position="423"/>
        <end position="438"/>
    </location>
</feature>
<dbReference type="InterPro" id="IPR036603">
    <property type="entry name" value="RBP11-like"/>
</dbReference>
<evidence type="ECO:0000256" key="3">
    <source>
        <dbReference type="SAM" id="MobiDB-lite"/>
    </source>
</evidence>
<dbReference type="Gene3D" id="2.170.120.12">
    <property type="entry name" value="DNA-directed RNA polymerase, insert domain"/>
    <property type="match status" value="1"/>
</dbReference>
<dbReference type="Gene3D" id="3.30.1360.10">
    <property type="entry name" value="RNA polymerase, RBP11-like subunit"/>
    <property type="match status" value="1"/>
</dbReference>
<keyword evidence="7" id="KW-1185">Reference proteome</keyword>
<keyword evidence="1" id="KW-0240">DNA-directed RNA polymerase</keyword>
<evidence type="ECO:0000313" key="7">
    <source>
        <dbReference type="Proteomes" id="UP001213623"/>
    </source>
</evidence>
<keyword evidence="4" id="KW-0472">Membrane</keyword>
<evidence type="ECO:0000256" key="1">
    <source>
        <dbReference type="ARBA" id="ARBA00022478"/>
    </source>
</evidence>
<keyword evidence="2" id="KW-0804">Transcription</keyword>
<gene>
    <name evidence="6" type="primary">rpb3</name>
    <name evidence="6" type="ORF">MNAN1_002364</name>
</gene>
<dbReference type="EMBL" id="CP119895">
    <property type="protein sequence ID" value="WFD27368.1"/>
    <property type="molecule type" value="Genomic_DNA"/>
</dbReference>
<dbReference type="GO" id="GO:0006351">
    <property type="term" value="P:DNA-templated transcription"/>
    <property type="evidence" value="ECO:0007669"/>
    <property type="project" value="InterPro"/>
</dbReference>
<dbReference type="PANTHER" id="PTHR28297:SF1">
    <property type="entry name" value="FUNGAL PROTEIN"/>
    <property type="match status" value="1"/>
</dbReference>
<dbReference type="GO" id="GO:0055029">
    <property type="term" value="C:nuclear DNA-directed RNA polymerase complex"/>
    <property type="evidence" value="ECO:0007669"/>
    <property type="project" value="UniProtKB-ARBA"/>
</dbReference>
<proteinExistence type="predicted"/>
<dbReference type="PANTHER" id="PTHR28297">
    <property type="entry name" value="FUNGAL PROTEIN"/>
    <property type="match status" value="1"/>
</dbReference>
<feature type="transmembrane region" description="Helical" evidence="4">
    <location>
        <begin position="719"/>
        <end position="745"/>
    </location>
</feature>
<feature type="transmembrane region" description="Helical" evidence="4">
    <location>
        <begin position="521"/>
        <end position="548"/>
    </location>
</feature>
<evidence type="ECO:0000256" key="2">
    <source>
        <dbReference type="ARBA" id="ARBA00023163"/>
    </source>
</evidence>
<feature type="region of interest" description="Disordered" evidence="3">
    <location>
        <begin position="183"/>
        <end position="203"/>
    </location>
</feature>
<evidence type="ECO:0000256" key="4">
    <source>
        <dbReference type="SAM" id="Phobius"/>
    </source>
</evidence>
<evidence type="ECO:0000259" key="5">
    <source>
        <dbReference type="SMART" id="SM00662"/>
    </source>
</evidence>
<dbReference type="Proteomes" id="UP001213623">
    <property type="component" value="Chromosome 4"/>
</dbReference>
<dbReference type="SUPFAM" id="SSF55257">
    <property type="entry name" value="RBP11-like subunits of RNA polymerase"/>
    <property type="match status" value="1"/>
</dbReference>
<dbReference type="InterPro" id="IPR011262">
    <property type="entry name" value="DNA-dir_RNA_pol_insert"/>
</dbReference>
<keyword evidence="4" id="KW-0812">Transmembrane</keyword>
<dbReference type="GO" id="GO:0003899">
    <property type="term" value="F:DNA-directed RNA polymerase activity"/>
    <property type="evidence" value="ECO:0007669"/>
    <property type="project" value="InterPro"/>
</dbReference>
<dbReference type="SMART" id="SM00662">
    <property type="entry name" value="RPOLD"/>
    <property type="match status" value="1"/>
</dbReference>
<dbReference type="InterPro" id="IPR018852">
    <property type="entry name" value="DUF2456"/>
</dbReference>
<organism evidence="6 7">
    <name type="scientific">Malassezia nana</name>
    <dbReference type="NCBI Taxonomy" id="180528"/>
    <lineage>
        <taxon>Eukaryota</taxon>
        <taxon>Fungi</taxon>
        <taxon>Dikarya</taxon>
        <taxon>Basidiomycota</taxon>
        <taxon>Ustilaginomycotina</taxon>
        <taxon>Malasseziomycetes</taxon>
        <taxon>Malasseziales</taxon>
        <taxon>Malasseziaceae</taxon>
        <taxon>Malassezia</taxon>
    </lineage>
</organism>
<evidence type="ECO:0000313" key="6">
    <source>
        <dbReference type="EMBL" id="WFD27368.1"/>
    </source>
</evidence>
<dbReference type="GO" id="GO:0046983">
    <property type="term" value="F:protein dimerization activity"/>
    <property type="evidence" value="ECO:0007669"/>
    <property type="project" value="InterPro"/>
</dbReference>
<dbReference type="Pfam" id="PF01000">
    <property type="entry name" value="RNA_pol_A_bac"/>
    <property type="match status" value="1"/>
</dbReference>
<keyword evidence="4" id="KW-1133">Transmembrane helix</keyword>
<dbReference type="InterPro" id="IPR036643">
    <property type="entry name" value="RNApol_insert_sf"/>
</dbReference>
<accession>A0AAF0J3Y5</accession>
<reference evidence="6" key="1">
    <citation type="submission" date="2023-03" db="EMBL/GenBank/DDBJ databases">
        <title>Mating type loci evolution in Malassezia.</title>
        <authorList>
            <person name="Coelho M.A."/>
        </authorList>
    </citation>
    <scope>NUCLEOTIDE SEQUENCE</scope>
    <source>
        <strain evidence="6">CBS 9557</strain>
    </source>
</reference>
<feature type="compositionally biased region" description="Basic and acidic residues" evidence="3">
    <location>
        <begin position="390"/>
        <end position="404"/>
    </location>
</feature>
<feature type="domain" description="DNA-directed RNA polymerase RpoA/D/Rpb3-type" evidence="5">
    <location>
        <begin position="2"/>
        <end position="250"/>
    </location>
</feature>
<feature type="transmembrane region" description="Helical" evidence="4">
    <location>
        <begin position="680"/>
        <end position="699"/>
    </location>
</feature>
<name>A0AAF0J3Y5_9BASI</name>
<dbReference type="AlphaFoldDB" id="A0AAF0J3Y5"/>